<organism evidence="3 4">
    <name type="scientific">Paenibacillus chibensis</name>
    <dbReference type="NCBI Taxonomy" id="59846"/>
    <lineage>
        <taxon>Bacteria</taxon>
        <taxon>Bacillati</taxon>
        <taxon>Bacillota</taxon>
        <taxon>Bacilli</taxon>
        <taxon>Bacillales</taxon>
        <taxon>Paenibacillaceae</taxon>
        <taxon>Paenibacillus</taxon>
    </lineage>
</organism>
<dbReference type="SUPFAM" id="SSF55383">
    <property type="entry name" value="Copper amine oxidase, domain N"/>
    <property type="match status" value="1"/>
</dbReference>
<evidence type="ECO:0000259" key="2">
    <source>
        <dbReference type="Pfam" id="PF07833"/>
    </source>
</evidence>
<dbReference type="InterPro" id="IPR036582">
    <property type="entry name" value="Mao_N_sf"/>
</dbReference>
<accession>A0ABU6PT29</accession>
<reference evidence="3 4" key="1">
    <citation type="submission" date="2023-03" db="EMBL/GenBank/DDBJ databases">
        <title>Bacillus Genome Sequencing.</title>
        <authorList>
            <person name="Dunlap C."/>
        </authorList>
    </citation>
    <scope>NUCLEOTIDE SEQUENCE [LARGE SCALE GENOMIC DNA]</scope>
    <source>
        <strain evidence="3 4">NRS-52</strain>
    </source>
</reference>
<sequence>MRTTSRAASFAAVWGLAVLLATTPLFNGSAPAAAASSSSVQQNEASISVTLNGNEFTPGSAPFMERGSVYLPLRDIGELLGTIVYWDASSKTVSMTYPERVIKVKPGAAEAEVNGKKIKLTAPVKIVNGRVYVPLRFFSEAIGAGVDWNSSKRRVAITHATEYVKGGGVNLTVWLNRKTGDIYTAYPFEAVPVASGKLNVDLQEFVNIDAQYLNGGGIMVYVTDNYGEPHVHTAVYTAFIKNKQIVKQTNAKYFQRYKKSVYTFKGKPALHDGKTLTLLDENGMVTKEYNLQELGGKDEVYSVLTISDKYLLIRPNTTGLLTLINLKDNSATLLYKELLTPEEQEYSERNDVPYYGDELNFDGESPVGTLNFSYYSPFSSKERQLKYVMK</sequence>
<dbReference type="Proteomes" id="UP001343257">
    <property type="component" value="Unassembled WGS sequence"/>
</dbReference>
<comment type="caution">
    <text evidence="3">The sequence shown here is derived from an EMBL/GenBank/DDBJ whole genome shotgun (WGS) entry which is preliminary data.</text>
</comment>
<proteinExistence type="predicted"/>
<keyword evidence="4" id="KW-1185">Reference proteome</keyword>
<feature type="chain" id="PRO_5046551873" evidence="1">
    <location>
        <begin position="35"/>
        <end position="390"/>
    </location>
</feature>
<feature type="domain" description="Copper amine oxidase-like N-terminal" evidence="2">
    <location>
        <begin position="51"/>
        <end position="157"/>
    </location>
</feature>
<name>A0ABU6PT29_9BACL</name>
<evidence type="ECO:0000313" key="4">
    <source>
        <dbReference type="Proteomes" id="UP001343257"/>
    </source>
</evidence>
<dbReference type="InterPro" id="IPR012854">
    <property type="entry name" value="Cu_amine_oxidase-like_N"/>
</dbReference>
<dbReference type="EMBL" id="JARTLD010000030">
    <property type="protein sequence ID" value="MED5018047.1"/>
    <property type="molecule type" value="Genomic_DNA"/>
</dbReference>
<keyword evidence="1" id="KW-0732">Signal</keyword>
<dbReference type="Gene3D" id="3.30.457.10">
    <property type="entry name" value="Copper amine oxidase-like, N-terminal domain"/>
    <property type="match status" value="1"/>
</dbReference>
<evidence type="ECO:0000313" key="3">
    <source>
        <dbReference type="EMBL" id="MED5018047.1"/>
    </source>
</evidence>
<dbReference type="RefSeq" id="WP_328278135.1">
    <property type="nucleotide sequence ID" value="NZ_JARTLD010000030.1"/>
</dbReference>
<feature type="signal peptide" evidence="1">
    <location>
        <begin position="1"/>
        <end position="34"/>
    </location>
</feature>
<protein>
    <submittedName>
        <fullName evidence="3">Copper amine oxidase N-terminal domain-containing protein</fullName>
    </submittedName>
</protein>
<dbReference type="Pfam" id="PF07833">
    <property type="entry name" value="Cu_amine_oxidN1"/>
    <property type="match status" value="1"/>
</dbReference>
<evidence type="ECO:0000256" key="1">
    <source>
        <dbReference type="SAM" id="SignalP"/>
    </source>
</evidence>
<gene>
    <name evidence="3" type="ORF">P9847_12115</name>
</gene>